<dbReference type="GO" id="GO:0009279">
    <property type="term" value="C:cell outer membrane"/>
    <property type="evidence" value="ECO:0007669"/>
    <property type="project" value="UniProtKB-SubCell"/>
</dbReference>
<dbReference type="Pfam" id="PF25183">
    <property type="entry name" value="OMP_b-brl_4"/>
    <property type="match status" value="1"/>
</dbReference>
<dbReference type="RefSeq" id="WP_053833438.1">
    <property type="nucleotide sequence ID" value="NZ_CP011452.2"/>
</dbReference>
<reference evidence="8" key="1">
    <citation type="submission" date="2015-05" db="EMBL/GenBank/DDBJ databases">
        <title>The complete genome of Altererythrobacter atlanticus strain 26DY36.</title>
        <authorList>
            <person name="Wu Y.-H."/>
            <person name="Cheng H."/>
            <person name="Wu X.-W."/>
        </authorList>
    </citation>
    <scope>NUCLEOTIDE SEQUENCE [LARGE SCALE GENOMIC DNA]</scope>
    <source>
        <strain evidence="8">26DY36</strain>
    </source>
</reference>
<keyword evidence="9" id="KW-1185">Reference proteome</keyword>
<evidence type="ECO:0000256" key="5">
    <source>
        <dbReference type="ARBA" id="ARBA00023136"/>
    </source>
</evidence>
<evidence type="ECO:0000259" key="7">
    <source>
        <dbReference type="Pfam" id="PF25183"/>
    </source>
</evidence>
<dbReference type="OrthoDB" id="9768147at2"/>
<evidence type="ECO:0000256" key="6">
    <source>
        <dbReference type="ARBA" id="ARBA00023237"/>
    </source>
</evidence>
<comment type="subcellular location">
    <subcellularLocation>
        <location evidence="1">Cell outer membrane</location>
        <topology evidence="1">Multi-pass membrane protein</topology>
    </subcellularLocation>
</comment>
<dbReference type="GO" id="GO:0015344">
    <property type="term" value="F:siderophore uptake transmembrane transporter activity"/>
    <property type="evidence" value="ECO:0007669"/>
    <property type="project" value="TreeGrafter"/>
</dbReference>
<evidence type="ECO:0000256" key="1">
    <source>
        <dbReference type="ARBA" id="ARBA00004571"/>
    </source>
</evidence>
<keyword evidence="6" id="KW-0998">Cell outer membrane</keyword>
<dbReference type="InterPro" id="IPR013784">
    <property type="entry name" value="Carb-bd-like_fold"/>
</dbReference>
<proteinExistence type="predicted"/>
<evidence type="ECO:0000256" key="4">
    <source>
        <dbReference type="ARBA" id="ARBA00022692"/>
    </source>
</evidence>
<evidence type="ECO:0000256" key="3">
    <source>
        <dbReference type="ARBA" id="ARBA00022452"/>
    </source>
</evidence>
<dbReference type="Gene3D" id="2.40.170.20">
    <property type="entry name" value="TonB-dependent receptor, beta-barrel domain"/>
    <property type="match status" value="1"/>
</dbReference>
<dbReference type="Pfam" id="PF13620">
    <property type="entry name" value="CarboxypepD_reg"/>
    <property type="match status" value="1"/>
</dbReference>
<feature type="domain" description="TonB-dependent transporter Oar-like beta-barrel" evidence="7">
    <location>
        <begin position="356"/>
        <end position="923"/>
    </location>
</feature>
<keyword evidence="5" id="KW-0472">Membrane</keyword>
<dbReference type="SUPFAM" id="SSF49452">
    <property type="entry name" value="Starch-binding domain-like"/>
    <property type="match status" value="1"/>
</dbReference>
<dbReference type="PANTHER" id="PTHR30069">
    <property type="entry name" value="TONB-DEPENDENT OUTER MEMBRANE RECEPTOR"/>
    <property type="match status" value="1"/>
</dbReference>
<name>A0A0F7KUJ9_9SPHN</name>
<keyword evidence="3" id="KW-1134">Transmembrane beta strand</keyword>
<dbReference type="PANTHER" id="PTHR30069:SF46">
    <property type="entry name" value="OAR PROTEIN"/>
    <property type="match status" value="1"/>
</dbReference>
<dbReference type="AlphaFoldDB" id="A0A0F7KUJ9"/>
<dbReference type="STRING" id="1267766.WYH_01414"/>
<accession>A0A0F7KUJ9</accession>
<gene>
    <name evidence="8" type="ORF">WYH_01414</name>
</gene>
<dbReference type="InterPro" id="IPR057601">
    <property type="entry name" value="Oar-like_b-barrel"/>
</dbReference>
<dbReference type="Gene3D" id="2.60.40.1120">
    <property type="entry name" value="Carboxypeptidase-like, regulatory domain"/>
    <property type="match status" value="1"/>
</dbReference>
<dbReference type="SUPFAM" id="SSF56935">
    <property type="entry name" value="Porins"/>
    <property type="match status" value="1"/>
</dbReference>
<protein>
    <recommendedName>
        <fullName evidence="7">TonB-dependent transporter Oar-like beta-barrel domain-containing protein</fullName>
    </recommendedName>
</protein>
<evidence type="ECO:0000256" key="2">
    <source>
        <dbReference type="ARBA" id="ARBA00022448"/>
    </source>
</evidence>
<dbReference type="EMBL" id="CP011452">
    <property type="protein sequence ID" value="AKH42455.1"/>
    <property type="molecule type" value="Genomic_DNA"/>
</dbReference>
<organism evidence="8 9">
    <name type="scientific">Croceibacterium atlanticum</name>
    <dbReference type="NCBI Taxonomy" id="1267766"/>
    <lineage>
        <taxon>Bacteria</taxon>
        <taxon>Pseudomonadati</taxon>
        <taxon>Pseudomonadota</taxon>
        <taxon>Alphaproteobacteria</taxon>
        <taxon>Sphingomonadales</taxon>
        <taxon>Erythrobacteraceae</taxon>
        <taxon>Croceibacterium</taxon>
    </lineage>
</organism>
<evidence type="ECO:0000313" key="8">
    <source>
        <dbReference type="EMBL" id="AKH42455.1"/>
    </source>
</evidence>
<dbReference type="InterPro" id="IPR036942">
    <property type="entry name" value="Beta-barrel_TonB_sf"/>
</dbReference>
<sequence>MNSKDFRKQLLGAGSALRVLAMVGAGVAATGIAVTPAVAQDYTSGSVTGTVTDESGAPVQGATVTLTSTSQGFTRTATTSANGAFRISALPTGGYDVTVEAAGKDTFTATDVRVLASQTASLNIGLTTTGNEIIVTGATIVSDFTGTTTGLNVDIEELVKTVPISRDLTSVVLLAPGTGRGDSAFGNLASIGGGSVAENAYYINGLNTTNFDNYLGSANVPFEFYRTIEVKAGGYPAEFGRATGGIVNATTKSGSNEFTAAAHLNWSPNFLRSAGKDEQNCSYDAPVTVDNPNPGITCLNSTNRSEDTDEQLSVVLEAGGPIIKDRLFVYGLLEMRNREWREVDALAGTAYDRSYDNPFWGVKVDAYPIDGHHLEFTIFDTQSTTTRRDVAYSEANGVPTYGLADSVSEFNFGGTSYVAKYTGNLTNFLTVSGAYGRMRDRFDNVGIAGAAGQPYFVNSSGSAVDGVESGAFFNGQRTLSNTFPYRTEREFFRGDVDLFFSLFGDHHIRGGFDVENNTLEKASVRTGGDFLVSNGILTSDAYNLGAGGAGAALIIRPGNVVEVNYFNSGGSFDAQNKSFYIQDEWDVTDRLQLSLGLRRDDFSVDRPDGANIVTMDENYAPRLGASYTLFDDYSGRIYGSFGDYYLPFASNTAFRTTGAEYYVRERYEYEGLDANGLPILGTQITSAEDANYSTTCPFQLTPISSGQFCNVTGDGSVASADTLISKNLSATKVREWLVGYEQTFRNVPLFDELKLGISYTNRRLKANAEDVAIDAAVNAYCDTNGLDCTTDGGSPIWTGFHQYVILNPGKDAVVQLDGLASRPGTTDEVTLTAEELGYSAASRKLDQVEFTFERPFDGSWTLAGSYTWQKLRGNSEGFVQSDFGQDDSGLTQDFDQPGFLDGAYGPVPQARRHRIKLWGSYQVFEGFMVGSNLTVESPRKLSCFGHHPTDPYANAYGAASRYCVPSNGAETELVARGRGLESDWIYNVDLKFSYQTEIPTGQTVRFRADIFNLLNDQGIQERNEVGELDATAAGADWYPVNPNYGVVTGYQTPRSVRLGVDIEF</sequence>
<dbReference type="InterPro" id="IPR039426">
    <property type="entry name" value="TonB-dep_rcpt-like"/>
</dbReference>
<dbReference type="PATRIC" id="fig|1267766.3.peg.1423"/>
<dbReference type="GO" id="GO:0030246">
    <property type="term" value="F:carbohydrate binding"/>
    <property type="evidence" value="ECO:0007669"/>
    <property type="project" value="InterPro"/>
</dbReference>
<dbReference type="GO" id="GO:0044718">
    <property type="term" value="P:siderophore transmembrane transport"/>
    <property type="evidence" value="ECO:0007669"/>
    <property type="project" value="TreeGrafter"/>
</dbReference>
<keyword evidence="2" id="KW-0813">Transport</keyword>
<keyword evidence="4" id="KW-0812">Transmembrane</keyword>
<dbReference type="Proteomes" id="UP000034392">
    <property type="component" value="Chromosome"/>
</dbReference>
<evidence type="ECO:0000313" key="9">
    <source>
        <dbReference type="Proteomes" id="UP000034392"/>
    </source>
</evidence>
<dbReference type="KEGG" id="aay:WYH_01414"/>